<dbReference type="EC" id="3.4.16.-" evidence="6"/>
<dbReference type="Proteomes" id="UP000324241">
    <property type="component" value="Unassembled WGS sequence"/>
</dbReference>
<comment type="caution">
    <text evidence="9">The sequence shown here is derived from an EMBL/GenBank/DDBJ whole genome shotgun (WGS) entry which is preliminary data.</text>
</comment>
<dbReference type="GO" id="GO:0006508">
    <property type="term" value="P:proteolysis"/>
    <property type="evidence" value="ECO:0007669"/>
    <property type="project" value="UniProtKB-KW"/>
</dbReference>
<dbReference type="AlphaFoldDB" id="A0A4S3J8F6"/>
<dbReference type="GeneID" id="54333845"/>
<evidence type="ECO:0000256" key="5">
    <source>
        <dbReference type="ARBA" id="ARBA00023180"/>
    </source>
</evidence>
<keyword evidence="6" id="KW-0732">Signal</keyword>
<reference evidence="9 10" key="1">
    <citation type="submission" date="2019-03" db="EMBL/GenBank/DDBJ databases">
        <title>The genome sequence of a newly discovered highly antifungal drug resistant Aspergillus species, Aspergillus tanneri NIH 1004.</title>
        <authorList>
            <person name="Mounaud S."/>
            <person name="Singh I."/>
            <person name="Joardar V."/>
            <person name="Pakala S."/>
            <person name="Pakala S."/>
            <person name="Venepally P."/>
            <person name="Hoover J."/>
            <person name="Nierman W."/>
            <person name="Chung J."/>
            <person name="Losada L."/>
        </authorList>
    </citation>
    <scope>NUCLEOTIDE SEQUENCE [LARGE SCALE GENOMIC DNA]</scope>
    <source>
        <strain evidence="9 10">NIH1004</strain>
    </source>
</reference>
<dbReference type="RefSeq" id="XP_033421565.1">
    <property type="nucleotide sequence ID" value="XM_033575710.1"/>
</dbReference>
<dbReference type="PRINTS" id="PR00724">
    <property type="entry name" value="CRBOXYPTASEC"/>
</dbReference>
<dbReference type="EMBL" id="QUQM01000008">
    <property type="protein sequence ID" value="KAA8642203.1"/>
    <property type="molecule type" value="Genomic_DNA"/>
</dbReference>
<keyword evidence="2 6" id="KW-0121">Carboxypeptidase</keyword>
<evidence type="ECO:0000256" key="3">
    <source>
        <dbReference type="ARBA" id="ARBA00022670"/>
    </source>
</evidence>
<evidence type="ECO:0000256" key="2">
    <source>
        <dbReference type="ARBA" id="ARBA00022645"/>
    </source>
</evidence>
<evidence type="ECO:0000313" key="11">
    <source>
        <dbReference type="Proteomes" id="UP000324241"/>
    </source>
</evidence>
<evidence type="ECO:0000256" key="7">
    <source>
        <dbReference type="SAM" id="MobiDB-lite"/>
    </source>
</evidence>
<dbReference type="InterPro" id="IPR018202">
    <property type="entry name" value="Ser_caboxypep_ser_AS"/>
</dbReference>
<keyword evidence="3 6" id="KW-0645">Protease</keyword>
<feature type="region of interest" description="Disordered" evidence="7">
    <location>
        <begin position="531"/>
        <end position="550"/>
    </location>
</feature>
<feature type="chain" id="PRO_5033897270" description="Carboxypeptidase" evidence="6">
    <location>
        <begin position="17"/>
        <end position="550"/>
    </location>
</feature>
<dbReference type="OrthoDB" id="443318at2759"/>
<dbReference type="STRING" id="1220188.A0A4S3J8F6"/>
<dbReference type="GO" id="GO:0004185">
    <property type="term" value="F:serine-type carboxypeptidase activity"/>
    <property type="evidence" value="ECO:0007669"/>
    <property type="project" value="UniProtKB-UniRule"/>
</dbReference>
<dbReference type="InterPro" id="IPR029058">
    <property type="entry name" value="AB_hydrolase_fold"/>
</dbReference>
<evidence type="ECO:0000313" key="10">
    <source>
        <dbReference type="Proteomes" id="UP000308092"/>
    </source>
</evidence>
<keyword evidence="4 6" id="KW-0378">Hydrolase</keyword>
<sequence>MRTSGVLLSLAVAGWARSLSRPAPVITRRQLPKDPTGVKTITTPNNVTIRYKEPGKEGVCETTPGVNSYSGYVDLSPASHTFFWFFEARHDPENAPITLWLNGGPGSDSLIGLFEELGPCQVNSNIESYLNPHSWNEVSNVLFLSQPLGVGFSYSETEEGSINPVTEVVENSTYDGVKGRYPKIDATITDTTELAAEAAWEVLQGFLGILPQLDSKIKSKDFSLWTESYGGHYGPAFFNYFHEQNEKIANGETDGIRLNFNSLGIINGIIDEAIQANYFAEFAVNNTYGIKAINETVYNYMKFANNMPNGCQDQVALCKKTNRTSLADYSLCTEATNMCRDNVEGPYYQFGGRGVYDIRHPYDDPTPPPYYNKYLEKDSVMNAIGVNINYTQSNNDVYYAFQQTGDFVWPNFIEDLEEILKLPVRVSLIYGDADYICNWFGGEAVSLALNYTHADKFRAAGYTPLTVDGVEYGETREYGNFSFTRVYEAGHEVPYYQPIAALQLFNRTLFGWDIAKGTRKIWPGYTTNGTAKATHTESSVALPSATPTKH</sequence>
<dbReference type="PANTHER" id="PTHR11802">
    <property type="entry name" value="SERINE PROTEASE FAMILY S10 SERINE CARBOXYPEPTIDASE"/>
    <property type="match status" value="1"/>
</dbReference>
<name>A0A4S3J8F6_9EURO</name>
<reference evidence="8 11" key="2">
    <citation type="submission" date="2019-08" db="EMBL/GenBank/DDBJ databases">
        <title>The genome sequence of a newly discovered highly antifungal drug resistant Aspergillus species, Aspergillus tanneri NIH 1004.</title>
        <authorList>
            <person name="Mounaud S."/>
            <person name="Singh I."/>
            <person name="Joardar V."/>
            <person name="Pakala S."/>
            <person name="Pakala S."/>
            <person name="Venepally P."/>
            <person name="Chung J.K."/>
            <person name="Losada L."/>
            <person name="Nierman W.C."/>
        </authorList>
    </citation>
    <scope>NUCLEOTIDE SEQUENCE [LARGE SCALE GENOMIC DNA]</scope>
    <source>
        <strain evidence="8 11">NIH1004</strain>
    </source>
</reference>
<dbReference type="PANTHER" id="PTHR11802:SF131">
    <property type="entry name" value="CARBOXYPEPTIDASE"/>
    <property type="match status" value="1"/>
</dbReference>
<dbReference type="Proteomes" id="UP000308092">
    <property type="component" value="Unassembled WGS sequence"/>
</dbReference>
<evidence type="ECO:0000313" key="8">
    <source>
        <dbReference type="EMBL" id="KAA8642203.1"/>
    </source>
</evidence>
<dbReference type="VEuPathDB" id="FungiDB:EYZ11_009209"/>
<feature type="signal peptide" evidence="6">
    <location>
        <begin position="1"/>
        <end position="16"/>
    </location>
</feature>
<evidence type="ECO:0000256" key="1">
    <source>
        <dbReference type="ARBA" id="ARBA00009431"/>
    </source>
</evidence>
<proteinExistence type="inferred from homology"/>
<protein>
    <recommendedName>
        <fullName evidence="6">Carboxypeptidase</fullName>
        <ecNumber evidence="6">3.4.16.-</ecNumber>
    </recommendedName>
</protein>
<dbReference type="FunFam" id="3.40.50.1820:FF:000125">
    <property type="entry name" value="Carboxypeptidase"/>
    <property type="match status" value="1"/>
</dbReference>
<dbReference type="InterPro" id="IPR001563">
    <property type="entry name" value="Peptidase_S10"/>
</dbReference>
<dbReference type="PROSITE" id="PS00131">
    <property type="entry name" value="CARBOXYPEPT_SER_SER"/>
    <property type="match status" value="1"/>
</dbReference>
<evidence type="ECO:0000313" key="9">
    <source>
        <dbReference type="EMBL" id="THC91323.1"/>
    </source>
</evidence>
<comment type="similarity">
    <text evidence="1 6">Belongs to the peptidase S10 family.</text>
</comment>
<keyword evidence="5" id="KW-0325">Glycoprotein</keyword>
<dbReference type="Pfam" id="PF00450">
    <property type="entry name" value="Peptidase_S10"/>
    <property type="match status" value="1"/>
</dbReference>
<dbReference type="SUPFAM" id="SSF53474">
    <property type="entry name" value="alpha/beta-Hydrolases"/>
    <property type="match status" value="1"/>
</dbReference>
<organism evidence="9 10">
    <name type="scientific">Aspergillus tanneri</name>
    <dbReference type="NCBI Taxonomy" id="1220188"/>
    <lineage>
        <taxon>Eukaryota</taxon>
        <taxon>Fungi</taxon>
        <taxon>Dikarya</taxon>
        <taxon>Ascomycota</taxon>
        <taxon>Pezizomycotina</taxon>
        <taxon>Eurotiomycetes</taxon>
        <taxon>Eurotiomycetidae</taxon>
        <taxon>Eurotiales</taxon>
        <taxon>Aspergillaceae</taxon>
        <taxon>Aspergillus</taxon>
        <taxon>Aspergillus subgen. Circumdati</taxon>
    </lineage>
</organism>
<dbReference type="Gene3D" id="3.40.50.1820">
    <property type="entry name" value="alpha/beta hydrolase"/>
    <property type="match status" value="1"/>
</dbReference>
<evidence type="ECO:0000256" key="4">
    <source>
        <dbReference type="ARBA" id="ARBA00022801"/>
    </source>
</evidence>
<gene>
    <name evidence="8" type="ORF">ATNIH1004_011144</name>
    <name evidence="9" type="ORF">EYZ11_009209</name>
</gene>
<keyword evidence="10" id="KW-1185">Reference proteome</keyword>
<evidence type="ECO:0000256" key="6">
    <source>
        <dbReference type="RuleBase" id="RU361156"/>
    </source>
</evidence>
<accession>A0A4S3J8F6</accession>
<dbReference type="EMBL" id="SOSA01000426">
    <property type="protein sequence ID" value="THC91323.1"/>
    <property type="molecule type" value="Genomic_DNA"/>
</dbReference>
<dbReference type="GO" id="GO:0000324">
    <property type="term" value="C:fungal-type vacuole"/>
    <property type="evidence" value="ECO:0007669"/>
    <property type="project" value="TreeGrafter"/>
</dbReference>